<dbReference type="Proteomes" id="UP000232638">
    <property type="component" value="Chromosome"/>
</dbReference>
<evidence type="ECO:0008006" key="4">
    <source>
        <dbReference type="Google" id="ProtNLM"/>
    </source>
</evidence>
<gene>
    <name evidence="2" type="ORF">THSYN_05290</name>
</gene>
<evidence type="ECO:0000256" key="1">
    <source>
        <dbReference type="SAM" id="SignalP"/>
    </source>
</evidence>
<keyword evidence="3" id="KW-1185">Reference proteome</keyword>
<dbReference type="AlphaFoldDB" id="A0A2K8U4B0"/>
<protein>
    <recommendedName>
        <fullName evidence="4">PEP-CTERM protein-sorting domain-containing protein</fullName>
    </recommendedName>
</protein>
<dbReference type="KEGG" id="tsy:THSYN_05290"/>
<evidence type="ECO:0000313" key="3">
    <source>
        <dbReference type="Proteomes" id="UP000232638"/>
    </source>
</evidence>
<sequence length="183" mass="19058">MRTQNHHRLVAALALSALLASPAQARLLTYAIAVGPYGSGSATFDAAAVVWGTGDHADGGVVGLADFTAFNFSFDGTNFTLADVTGQGAWFYGDNLTPEPDLFAGLELGGTRNGDSIAFTPGFGLDPNDLGLFNGIGNLGGDTGPIALTTQNLTLVPEPEPWLVSLLAFAVGLKVRARRWGHR</sequence>
<proteinExistence type="predicted"/>
<organism evidence="2 3">
    <name type="scientific">Candidatus Thiodictyon syntrophicum</name>
    <dbReference type="NCBI Taxonomy" id="1166950"/>
    <lineage>
        <taxon>Bacteria</taxon>
        <taxon>Pseudomonadati</taxon>
        <taxon>Pseudomonadota</taxon>
        <taxon>Gammaproteobacteria</taxon>
        <taxon>Chromatiales</taxon>
        <taxon>Chromatiaceae</taxon>
        <taxon>Thiodictyon</taxon>
    </lineage>
</organism>
<keyword evidence="1" id="KW-0732">Signal</keyword>
<evidence type="ECO:0000313" key="2">
    <source>
        <dbReference type="EMBL" id="AUB80420.1"/>
    </source>
</evidence>
<dbReference type="RefSeq" id="WP_100918219.1">
    <property type="nucleotide sequence ID" value="NZ_CP020370.1"/>
</dbReference>
<feature type="signal peptide" evidence="1">
    <location>
        <begin position="1"/>
        <end position="25"/>
    </location>
</feature>
<dbReference type="EMBL" id="CP020370">
    <property type="protein sequence ID" value="AUB80420.1"/>
    <property type="molecule type" value="Genomic_DNA"/>
</dbReference>
<accession>A0A2K8U4B0</accession>
<reference evidence="2 3" key="1">
    <citation type="submission" date="2017-03" db="EMBL/GenBank/DDBJ databases">
        <title>Complete genome sequence of Candidatus 'Thiodictyon syntrophicum' sp. nov. strain Cad16T, a photolithoautotroph purple sulfur bacterium isolated from an alpine meromictic lake.</title>
        <authorList>
            <person name="Luedin S.M."/>
            <person name="Pothier J.F."/>
            <person name="Danza F."/>
            <person name="Storelli N."/>
            <person name="Wittwer M."/>
            <person name="Tonolla M."/>
        </authorList>
    </citation>
    <scope>NUCLEOTIDE SEQUENCE [LARGE SCALE GENOMIC DNA]</scope>
    <source>
        <strain evidence="2 3">Cad16T</strain>
    </source>
</reference>
<feature type="chain" id="PRO_5014888157" description="PEP-CTERM protein-sorting domain-containing protein" evidence="1">
    <location>
        <begin position="26"/>
        <end position="183"/>
    </location>
</feature>
<name>A0A2K8U4B0_9GAMM</name>